<name>A0A086K6W2_TOXGO</name>
<reference evidence="1 2" key="1">
    <citation type="submission" date="2014-02" db="EMBL/GenBank/DDBJ databases">
        <authorList>
            <person name="Sibley D."/>
            <person name="Venepally P."/>
            <person name="Karamycheva S."/>
            <person name="Hadjithomas M."/>
            <person name="Khan A."/>
            <person name="Brunk B."/>
            <person name="Roos D."/>
            <person name="Caler E."/>
            <person name="Lorenzi H."/>
        </authorList>
    </citation>
    <scope>NUCLEOTIDE SEQUENCE [LARGE SCALE GENOMIC DNA]</scope>
    <source>
        <strain evidence="1 2">GAB2-2007-GAL-DOM2</strain>
    </source>
</reference>
<protein>
    <submittedName>
        <fullName evidence="1">Uncharacterized protein</fullName>
    </submittedName>
</protein>
<accession>A0A086K6W2</accession>
<evidence type="ECO:0000313" key="2">
    <source>
        <dbReference type="Proteomes" id="UP000028837"/>
    </source>
</evidence>
<proteinExistence type="predicted"/>
<dbReference type="VEuPathDB" id="ToxoDB:TGDOM2_286595"/>
<dbReference type="AlphaFoldDB" id="A0A086K6W2"/>
<sequence>MTSLRNAYFGDKSKPFNVKININCLQKAYDRGRLRPRCSSTAWPPFMATLDLPGCKARPDSVHVSTRLASTARAECSQLQGNSTLSNSTGG</sequence>
<dbReference type="EMBL" id="AHZU02000792">
    <property type="protein sequence ID" value="KFG40130.1"/>
    <property type="molecule type" value="Genomic_DNA"/>
</dbReference>
<gene>
    <name evidence="1" type="ORF">TGDOM2_286595</name>
</gene>
<evidence type="ECO:0000313" key="1">
    <source>
        <dbReference type="EMBL" id="KFG40130.1"/>
    </source>
</evidence>
<dbReference type="Proteomes" id="UP000028837">
    <property type="component" value="Unassembled WGS sequence"/>
</dbReference>
<organism evidence="1 2">
    <name type="scientific">Toxoplasma gondii GAB2-2007-GAL-DOM2</name>
    <dbReference type="NCBI Taxonomy" id="1130820"/>
    <lineage>
        <taxon>Eukaryota</taxon>
        <taxon>Sar</taxon>
        <taxon>Alveolata</taxon>
        <taxon>Apicomplexa</taxon>
        <taxon>Conoidasida</taxon>
        <taxon>Coccidia</taxon>
        <taxon>Eucoccidiorida</taxon>
        <taxon>Eimeriorina</taxon>
        <taxon>Sarcocystidae</taxon>
        <taxon>Toxoplasma</taxon>
    </lineage>
</organism>
<comment type="caution">
    <text evidence="1">The sequence shown here is derived from an EMBL/GenBank/DDBJ whole genome shotgun (WGS) entry which is preliminary data.</text>
</comment>